<evidence type="ECO:0000313" key="3">
    <source>
        <dbReference type="Proteomes" id="UP000465846"/>
    </source>
</evidence>
<dbReference type="AlphaFoldDB" id="A0A6C0UMW2"/>
<dbReference type="RefSeq" id="WP_163487010.1">
    <property type="nucleotide sequence ID" value="NZ_CP048739.1"/>
</dbReference>
<reference evidence="2 3" key="1">
    <citation type="submission" date="2020-02" db="EMBL/GenBank/DDBJ databases">
        <title>Whole genome sequence of Halogeometricum borinquense strain wsp4.</title>
        <authorList>
            <person name="Verma D.K."/>
            <person name="Gopal K."/>
            <person name="Prasad E.S."/>
        </authorList>
    </citation>
    <scope>NUCLEOTIDE SEQUENCE [LARGE SCALE GENOMIC DNA]</scope>
    <source>
        <strain evidence="3">wsp4</strain>
    </source>
</reference>
<feature type="domain" description="HTH asnC-type" evidence="1">
    <location>
        <begin position="18"/>
        <end position="54"/>
    </location>
</feature>
<dbReference type="InterPro" id="IPR036388">
    <property type="entry name" value="WH-like_DNA-bd_sf"/>
</dbReference>
<evidence type="ECO:0000259" key="1">
    <source>
        <dbReference type="Pfam" id="PF13404"/>
    </source>
</evidence>
<dbReference type="SUPFAM" id="SSF46785">
    <property type="entry name" value="Winged helix' DNA-binding domain"/>
    <property type="match status" value="1"/>
</dbReference>
<accession>A0A6C0UMW2</accession>
<gene>
    <name evidence="2" type="ORF">G3I44_13555</name>
</gene>
<dbReference type="Gene3D" id="1.10.10.10">
    <property type="entry name" value="Winged helix-like DNA-binding domain superfamily/Winged helix DNA-binding domain"/>
    <property type="match status" value="1"/>
</dbReference>
<proteinExistence type="predicted"/>
<dbReference type="GO" id="GO:0043565">
    <property type="term" value="F:sequence-specific DNA binding"/>
    <property type="evidence" value="ECO:0007669"/>
    <property type="project" value="InterPro"/>
</dbReference>
<dbReference type="Pfam" id="PF13404">
    <property type="entry name" value="HTH_AsnC-type"/>
    <property type="match status" value="1"/>
</dbReference>
<dbReference type="GeneID" id="44080446"/>
<dbReference type="InterPro" id="IPR000485">
    <property type="entry name" value="AsnC-type_HTH_dom"/>
</dbReference>
<evidence type="ECO:0000313" key="2">
    <source>
        <dbReference type="EMBL" id="QIB75219.1"/>
    </source>
</evidence>
<dbReference type="Proteomes" id="UP000465846">
    <property type="component" value="Chromosome"/>
</dbReference>
<organism evidence="2 3">
    <name type="scientific">Halogeometricum borinquense</name>
    <dbReference type="NCBI Taxonomy" id="60847"/>
    <lineage>
        <taxon>Archaea</taxon>
        <taxon>Methanobacteriati</taxon>
        <taxon>Methanobacteriota</taxon>
        <taxon>Stenosarchaea group</taxon>
        <taxon>Halobacteria</taxon>
        <taxon>Halobacteriales</taxon>
        <taxon>Haloferacaceae</taxon>
        <taxon>Halogeometricum</taxon>
    </lineage>
</organism>
<sequence length="74" mass="8524">MPRRRNDDSGQFKEVYSDEDILSLLEDTRLSTSEVADQLGCHRTTAHDRLTELEDENEITSKQVGNTLLWETVD</sequence>
<name>A0A6C0UMW2_9EURY</name>
<dbReference type="EMBL" id="CP048739">
    <property type="protein sequence ID" value="QIB75219.1"/>
    <property type="molecule type" value="Genomic_DNA"/>
</dbReference>
<protein>
    <submittedName>
        <fullName evidence="2">AsnC family protein</fullName>
    </submittedName>
</protein>
<dbReference type="InterPro" id="IPR036390">
    <property type="entry name" value="WH_DNA-bd_sf"/>
</dbReference>